<accession>A0A6G0WKS9</accession>
<organism evidence="1 2">
    <name type="scientific">Aphanomyces euteiches</name>
    <dbReference type="NCBI Taxonomy" id="100861"/>
    <lineage>
        <taxon>Eukaryota</taxon>
        <taxon>Sar</taxon>
        <taxon>Stramenopiles</taxon>
        <taxon>Oomycota</taxon>
        <taxon>Saprolegniomycetes</taxon>
        <taxon>Saprolegniales</taxon>
        <taxon>Verrucalvaceae</taxon>
        <taxon>Aphanomyces</taxon>
    </lineage>
</organism>
<protein>
    <recommendedName>
        <fullName evidence="3">HAT C-terminal dimerisation domain-containing protein</fullName>
    </recommendedName>
</protein>
<gene>
    <name evidence="1" type="ORF">Ae201684_014152</name>
</gene>
<evidence type="ECO:0008006" key="3">
    <source>
        <dbReference type="Google" id="ProtNLM"/>
    </source>
</evidence>
<evidence type="ECO:0000313" key="1">
    <source>
        <dbReference type="EMBL" id="KAF0727888.1"/>
    </source>
</evidence>
<name>A0A6G0WKS9_9STRA</name>
<proteinExistence type="predicted"/>
<keyword evidence="2" id="KW-1185">Reference proteome</keyword>
<dbReference type="PANTHER" id="PTHR40866:SF1">
    <property type="entry name" value="BED-TYPE DOMAIN-CONTAINING PROTEIN"/>
    <property type="match status" value="1"/>
</dbReference>
<dbReference type="Proteomes" id="UP000481153">
    <property type="component" value="Unassembled WGS sequence"/>
</dbReference>
<sequence>MQHLTLAVESEIASELPECFGLCFDGWSDGSTHYTVIFASFQCLGKKKTPLLAMAPLLDDDRLDAPAHVNFIRETLKIYGKSMDNVAFFVGDNCSTNGSIARLCGVPLIGCYSHKFNLAVKRWMLPFEEELTAINDLMGHLKRLHVMRQLHQLTDLAPVLRNMTRWSSTFNMVSRFLELLPALDQMESINEFMLSRAQVQRVKALFQHLEEFETVTKKLQSDGIDLADARTLFDGTLAKYPSMAHLDSDNAIVRYPNFDAAVIHFLNGEENFLTAGQALCIERFLKPISEDNDRDEGTRREMNFAEQLLSAKRRKMNSVTSKYVNHCFVLPTSNIVERLFSVAKGILTDYRKHMSPMNFEMIIFLRANSAIGL</sequence>
<reference evidence="1 2" key="1">
    <citation type="submission" date="2019-07" db="EMBL/GenBank/DDBJ databases">
        <title>Genomics analysis of Aphanomyces spp. identifies a new class of oomycete effector associated with host adaptation.</title>
        <authorList>
            <person name="Gaulin E."/>
        </authorList>
    </citation>
    <scope>NUCLEOTIDE SEQUENCE [LARGE SCALE GENOMIC DNA]</scope>
    <source>
        <strain evidence="1 2">ATCC 201684</strain>
    </source>
</reference>
<dbReference type="SUPFAM" id="SSF53098">
    <property type="entry name" value="Ribonuclease H-like"/>
    <property type="match status" value="1"/>
</dbReference>
<comment type="caution">
    <text evidence="1">The sequence shown here is derived from an EMBL/GenBank/DDBJ whole genome shotgun (WGS) entry which is preliminary data.</text>
</comment>
<evidence type="ECO:0000313" key="2">
    <source>
        <dbReference type="Proteomes" id="UP000481153"/>
    </source>
</evidence>
<dbReference type="VEuPathDB" id="FungiDB:AeMF1_020795"/>
<dbReference type="EMBL" id="VJMJ01000186">
    <property type="protein sequence ID" value="KAF0727888.1"/>
    <property type="molecule type" value="Genomic_DNA"/>
</dbReference>
<dbReference type="AlphaFoldDB" id="A0A6G0WKS9"/>
<dbReference type="PANTHER" id="PTHR40866">
    <property type="entry name" value="BED-TYPE DOMAIN-CONTAINING PROTEIN"/>
    <property type="match status" value="1"/>
</dbReference>
<dbReference type="InterPro" id="IPR012337">
    <property type="entry name" value="RNaseH-like_sf"/>
</dbReference>